<keyword evidence="5" id="KW-0865">Zymogen</keyword>
<dbReference type="AlphaFoldDB" id="A0A1S8X6S6"/>
<proteinExistence type="inferred from homology"/>
<dbReference type="InterPro" id="IPR001309">
    <property type="entry name" value="Pept_C14_p20"/>
</dbReference>
<dbReference type="InterPro" id="IPR011600">
    <property type="entry name" value="Pept_C14_caspase"/>
</dbReference>
<evidence type="ECO:0000256" key="5">
    <source>
        <dbReference type="ARBA" id="ARBA00023145"/>
    </source>
</evidence>
<evidence type="ECO:0000256" key="1">
    <source>
        <dbReference type="ARBA" id="ARBA00010134"/>
    </source>
</evidence>
<name>A0A1S8X6S6_OPIVI</name>
<comment type="similarity">
    <text evidence="1 6">Belongs to the peptidase C14A family.</text>
</comment>
<dbReference type="GO" id="GO:0004197">
    <property type="term" value="F:cysteine-type endopeptidase activity"/>
    <property type="evidence" value="ECO:0007669"/>
    <property type="project" value="InterPro"/>
</dbReference>
<protein>
    <submittedName>
        <fullName evidence="9">Caspase domain protein</fullName>
    </submittedName>
</protein>
<dbReference type="GO" id="GO:0006915">
    <property type="term" value="P:apoptotic process"/>
    <property type="evidence" value="ECO:0007669"/>
    <property type="project" value="TreeGrafter"/>
</dbReference>
<organism evidence="9 10">
    <name type="scientific">Opisthorchis viverrini</name>
    <name type="common">Southeast Asian liver fluke</name>
    <dbReference type="NCBI Taxonomy" id="6198"/>
    <lineage>
        <taxon>Eukaryota</taxon>
        <taxon>Metazoa</taxon>
        <taxon>Spiralia</taxon>
        <taxon>Lophotrochozoa</taxon>
        <taxon>Platyhelminthes</taxon>
        <taxon>Trematoda</taxon>
        <taxon>Digenea</taxon>
        <taxon>Opisthorchiida</taxon>
        <taxon>Opisthorchiata</taxon>
        <taxon>Opisthorchiidae</taxon>
        <taxon>Opisthorchis</taxon>
    </lineage>
</organism>
<keyword evidence="2" id="KW-0645">Protease</keyword>
<keyword evidence="10" id="KW-1185">Reference proteome</keyword>
<dbReference type="CDD" id="cd00032">
    <property type="entry name" value="CASc"/>
    <property type="match status" value="1"/>
</dbReference>
<dbReference type="PROSITE" id="PS01121">
    <property type="entry name" value="CASPASE_HIS"/>
    <property type="match status" value="1"/>
</dbReference>
<dbReference type="PROSITE" id="PS50208">
    <property type="entry name" value="CASPASE_P20"/>
    <property type="match status" value="1"/>
</dbReference>
<dbReference type="PRINTS" id="PR00376">
    <property type="entry name" value="IL1BCENZYME"/>
</dbReference>
<dbReference type="SUPFAM" id="SSF52129">
    <property type="entry name" value="Caspase-like"/>
    <property type="match status" value="1"/>
</dbReference>
<evidence type="ECO:0000256" key="3">
    <source>
        <dbReference type="ARBA" id="ARBA00022801"/>
    </source>
</evidence>
<dbReference type="PROSITE" id="PS50207">
    <property type="entry name" value="CASPASE_P10"/>
    <property type="match status" value="1"/>
</dbReference>
<accession>A0A1S8X6S6</accession>
<dbReference type="GO" id="GO:0006508">
    <property type="term" value="P:proteolysis"/>
    <property type="evidence" value="ECO:0007669"/>
    <property type="project" value="UniProtKB-KW"/>
</dbReference>
<feature type="non-terminal residue" evidence="9">
    <location>
        <position position="369"/>
    </location>
</feature>
<dbReference type="Proteomes" id="UP000243686">
    <property type="component" value="Unassembled WGS sequence"/>
</dbReference>
<dbReference type="GO" id="GO:0005737">
    <property type="term" value="C:cytoplasm"/>
    <property type="evidence" value="ECO:0007669"/>
    <property type="project" value="TreeGrafter"/>
</dbReference>
<feature type="domain" description="Caspase family p20" evidence="8">
    <location>
        <begin position="112"/>
        <end position="236"/>
    </location>
</feature>
<dbReference type="Gene3D" id="3.40.50.1460">
    <property type="match status" value="1"/>
</dbReference>
<dbReference type="PANTHER" id="PTHR10454">
    <property type="entry name" value="CASPASE"/>
    <property type="match status" value="1"/>
</dbReference>
<evidence type="ECO:0000259" key="7">
    <source>
        <dbReference type="PROSITE" id="PS50207"/>
    </source>
</evidence>
<dbReference type="InterPro" id="IPR029030">
    <property type="entry name" value="Caspase-like_dom_sf"/>
</dbReference>
<dbReference type="SMART" id="SM00115">
    <property type="entry name" value="CASc"/>
    <property type="match status" value="1"/>
</dbReference>
<dbReference type="PANTHER" id="PTHR10454:SF232">
    <property type="entry name" value="AT03047P-RELATED"/>
    <property type="match status" value="1"/>
</dbReference>
<dbReference type="InterPro" id="IPR015917">
    <property type="entry name" value="Pept_C14A"/>
</dbReference>
<evidence type="ECO:0000256" key="2">
    <source>
        <dbReference type="ARBA" id="ARBA00022670"/>
    </source>
</evidence>
<gene>
    <name evidence="9" type="ORF">X801_01732</name>
</gene>
<dbReference type="EMBL" id="KV891797">
    <property type="protein sequence ID" value="OON22367.1"/>
    <property type="molecule type" value="Genomic_DNA"/>
</dbReference>
<sequence length="369" mass="42087">MYCMIDLLIPTTGVLITVYYNFTDSLRLLLVGCPFERRFMVMGNVFQAPGMKQSFVEDAHVHASDAAVIRRRDYFFKDYSPPTVVWKLSTQNVYDPDLYYPIYDINPAKRIYRGQCFLINQRDFLPETGQACRYGTDKDADRVERLFKRLGYHVQRYFNVNRAMMQRLFHEAATLDHSSSDSFVCFILSHGENGMIYATDGPVSVEAVVSCFRGDRCPTLVGKPKLFFLQACRGTRFDEGVSLPLKTDAVEEILVTKLPSESDILLAHSTVPGYFAWRNSASGSWFIQELCKILEDDLTGKQPHDILTLLTVVARCVAYQYRSNTGRPDSCSMVQMTDLSSTLTRRMYLTGPACKHEDKRFTGHSAQHL</sequence>
<evidence type="ECO:0000313" key="9">
    <source>
        <dbReference type="EMBL" id="OON22367.1"/>
    </source>
</evidence>
<dbReference type="PROSITE" id="PS01122">
    <property type="entry name" value="CASPASE_CYS"/>
    <property type="match status" value="1"/>
</dbReference>
<dbReference type="InterPro" id="IPR002138">
    <property type="entry name" value="Pept_C14_p10"/>
</dbReference>
<evidence type="ECO:0000259" key="8">
    <source>
        <dbReference type="PROSITE" id="PS50208"/>
    </source>
</evidence>
<evidence type="ECO:0000256" key="4">
    <source>
        <dbReference type="ARBA" id="ARBA00022807"/>
    </source>
</evidence>
<dbReference type="InterPro" id="IPR016129">
    <property type="entry name" value="Caspase_his_AS"/>
</dbReference>
<dbReference type="InterPro" id="IPR033139">
    <property type="entry name" value="Caspase_cys_AS"/>
</dbReference>
<keyword evidence="4" id="KW-0788">Thiol protease</keyword>
<evidence type="ECO:0000256" key="6">
    <source>
        <dbReference type="RuleBase" id="RU003971"/>
    </source>
</evidence>
<feature type="domain" description="Caspase family p10" evidence="7">
    <location>
        <begin position="254"/>
        <end position="351"/>
    </location>
</feature>
<dbReference type="Pfam" id="PF00656">
    <property type="entry name" value="Peptidase_C14"/>
    <property type="match status" value="1"/>
</dbReference>
<reference evidence="9 10" key="1">
    <citation type="submission" date="2015-03" db="EMBL/GenBank/DDBJ databases">
        <title>Draft genome of the nematode, Opisthorchis viverrini.</title>
        <authorList>
            <person name="Mitreva M."/>
        </authorList>
    </citation>
    <scope>NUCLEOTIDE SEQUENCE [LARGE SCALE GENOMIC DNA]</scope>
    <source>
        <strain evidence="9">Khon Kaen</strain>
    </source>
</reference>
<dbReference type="InterPro" id="IPR002398">
    <property type="entry name" value="Pept_C14"/>
</dbReference>
<evidence type="ECO:0000313" key="10">
    <source>
        <dbReference type="Proteomes" id="UP000243686"/>
    </source>
</evidence>
<dbReference type="GO" id="GO:0043525">
    <property type="term" value="P:positive regulation of neuron apoptotic process"/>
    <property type="evidence" value="ECO:0007669"/>
    <property type="project" value="TreeGrafter"/>
</dbReference>
<keyword evidence="3" id="KW-0378">Hydrolase</keyword>